<dbReference type="SUPFAM" id="SSF46689">
    <property type="entry name" value="Homeodomain-like"/>
    <property type="match status" value="1"/>
</dbReference>
<dbReference type="Gene3D" id="1.10.10.60">
    <property type="entry name" value="Homeodomain-like"/>
    <property type="match status" value="1"/>
</dbReference>
<proteinExistence type="predicted"/>
<accession>A0ABR3WM52</accession>
<dbReference type="InterPro" id="IPR009057">
    <property type="entry name" value="Homeodomain-like_sf"/>
</dbReference>
<dbReference type="EMBL" id="JAVDPF010000071">
    <property type="protein sequence ID" value="KAL1864673.1"/>
    <property type="molecule type" value="Genomic_DNA"/>
</dbReference>
<dbReference type="Pfam" id="PF00249">
    <property type="entry name" value="Myb_DNA-binding"/>
    <property type="match status" value="1"/>
</dbReference>
<evidence type="ECO:0000313" key="4">
    <source>
        <dbReference type="Proteomes" id="UP001583193"/>
    </source>
</evidence>
<dbReference type="InterPro" id="IPR017930">
    <property type="entry name" value="Myb_dom"/>
</dbReference>
<evidence type="ECO:0000259" key="1">
    <source>
        <dbReference type="PROSITE" id="PS50090"/>
    </source>
</evidence>
<protein>
    <submittedName>
        <fullName evidence="3">Uncharacterized protein</fullName>
    </submittedName>
</protein>
<feature type="domain" description="Myb-like" evidence="1">
    <location>
        <begin position="69"/>
        <end position="118"/>
    </location>
</feature>
<name>A0ABR3WM52_9EURO</name>
<evidence type="ECO:0000313" key="3">
    <source>
        <dbReference type="EMBL" id="KAL1864673.1"/>
    </source>
</evidence>
<comment type="caution">
    <text evidence="3">The sequence shown here is derived from an EMBL/GenBank/DDBJ whole genome shotgun (WGS) entry which is preliminary data.</text>
</comment>
<dbReference type="PROSITE" id="PS51294">
    <property type="entry name" value="HTH_MYB"/>
    <property type="match status" value="1"/>
</dbReference>
<keyword evidence="4" id="KW-1185">Reference proteome</keyword>
<dbReference type="InterPro" id="IPR001005">
    <property type="entry name" value="SANT/Myb"/>
</dbReference>
<gene>
    <name evidence="3" type="ORF">Plec18167_009673</name>
</gene>
<sequence>MDISSLLNPQGKEDNQETAEFAEVPFSSTPRFPQTGVGEHIAMAPAYSALVNGTDSSSPVLAMPLGGSAEPHVKSKWSESEDMRIIELRGRGMKWEDISRKLPGRSATSCRLHYQNYLERRCYWDEEKKTKLAVMYDV</sequence>
<dbReference type="PROSITE" id="PS50090">
    <property type="entry name" value="MYB_LIKE"/>
    <property type="match status" value="1"/>
</dbReference>
<feature type="domain" description="HTH myb-type" evidence="2">
    <location>
        <begin position="69"/>
        <end position="122"/>
    </location>
</feature>
<reference evidence="3 4" key="1">
    <citation type="journal article" date="2024" name="IMA Fungus">
        <title>IMA Genome - F19 : A genome assembly and annotation guide to empower mycologists, including annotated draft genome sequences of Ceratocystis pirilliformis, Diaporthe australafricana, Fusarium ophioides, Paecilomyces lecythidis, and Sporothrix stenoceras.</title>
        <authorList>
            <person name="Aylward J."/>
            <person name="Wilson A.M."/>
            <person name="Visagie C.M."/>
            <person name="Spraker J."/>
            <person name="Barnes I."/>
            <person name="Buitendag C."/>
            <person name="Ceriani C."/>
            <person name="Del Mar Angel L."/>
            <person name="du Plessis D."/>
            <person name="Fuchs T."/>
            <person name="Gasser K."/>
            <person name="Kramer D."/>
            <person name="Li W."/>
            <person name="Munsamy K."/>
            <person name="Piso A."/>
            <person name="Price J.L."/>
            <person name="Sonnekus B."/>
            <person name="Thomas C."/>
            <person name="van der Nest A."/>
            <person name="van Dijk A."/>
            <person name="van Heerden A."/>
            <person name="van Vuuren N."/>
            <person name="Yilmaz N."/>
            <person name="Duong T.A."/>
            <person name="van der Merwe N.A."/>
            <person name="Wingfield M.J."/>
            <person name="Wingfield B.D."/>
        </authorList>
    </citation>
    <scope>NUCLEOTIDE SEQUENCE [LARGE SCALE GENOMIC DNA]</scope>
    <source>
        <strain evidence="3 4">CMW 18167</strain>
    </source>
</reference>
<dbReference type="CDD" id="cd00167">
    <property type="entry name" value="SANT"/>
    <property type="match status" value="1"/>
</dbReference>
<evidence type="ECO:0000259" key="2">
    <source>
        <dbReference type="PROSITE" id="PS51294"/>
    </source>
</evidence>
<dbReference type="SMART" id="SM00717">
    <property type="entry name" value="SANT"/>
    <property type="match status" value="1"/>
</dbReference>
<dbReference type="Proteomes" id="UP001583193">
    <property type="component" value="Unassembled WGS sequence"/>
</dbReference>
<organism evidence="3 4">
    <name type="scientific">Paecilomyces lecythidis</name>
    <dbReference type="NCBI Taxonomy" id="3004212"/>
    <lineage>
        <taxon>Eukaryota</taxon>
        <taxon>Fungi</taxon>
        <taxon>Dikarya</taxon>
        <taxon>Ascomycota</taxon>
        <taxon>Pezizomycotina</taxon>
        <taxon>Eurotiomycetes</taxon>
        <taxon>Eurotiomycetidae</taxon>
        <taxon>Eurotiales</taxon>
        <taxon>Thermoascaceae</taxon>
        <taxon>Paecilomyces</taxon>
    </lineage>
</organism>